<evidence type="ECO:0000256" key="11">
    <source>
        <dbReference type="PROSITE-ProRule" id="PRU01360"/>
    </source>
</evidence>
<reference evidence="17" key="1">
    <citation type="submission" date="2018-11" db="EMBL/GenBank/DDBJ databases">
        <title>FDA dAtabase for Regulatory Grade micrObial Sequences (FDA-ARGOS): Supporting development and validation of Infectious Disease Dx tests.</title>
        <authorList>
            <person name="Goldberg B."/>
            <person name="Campos J."/>
            <person name="Tallon L."/>
            <person name="Sadzewicz L."/>
            <person name="Zhao X."/>
            <person name="Vavikolanu K."/>
            <person name="Mehta A."/>
            <person name="Aluvathingal J."/>
            <person name="Nadendla S."/>
            <person name="Geyer C."/>
            <person name="Nandy P."/>
            <person name="Yan Y."/>
            <person name="Sichtig H."/>
        </authorList>
    </citation>
    <scope>NUCLEOTIDE SEQUENCE [LARGE SCALE GENOMIC DNA]</scope>
    <source>
        <strain evidence="17">FDAARGOS_614</strain>
    </source>
</reference>
<dbReference type="InterPro" id="IPR036942">
    <property type="entry name" value="Beta-barrel_TonB_sf"/>
</dbReference>
<dbReference type="Gene3D" id="2.40.170.20">
    <property type="entry name" value="TonB-dependent receptor, beta-barrel domain"/>
    <property type="match status" value="1"/>
</dbReference>
<keyword evidence="5 11" id="KW-0812">Transmembrane</keyword>
<feature type="compositionally biased region" description="Polar residues" evidence="13">
    <location>
        <begin position="188"/>
        <end position="205"/>
    </location>
</feature>
<dbReference type="Pfam" id="PF07715">
    <property type="entry name" value="Plug"/>
    <property type="match status" value="1"/>
</dbReference>
<proteinExistence type="inferred from homology"/>
<keyword evidence="3 11" id="KW-1134">Transmembrane beta strand</keyword>
<evidence type="ECO:0000256" key="2">
    <source>
        <dbReference type="ARBA" id="ARBA00022448"/>
    </source>
</evidence>
<feature type="compositionally biased region" description="Polar residues" evidence="13">
    <location>
        <begin position="393"/>
        <end position="411"/>
    </location>
</feature>
<feature type="domain" description="TonB-dependent receptor plug" evidence="15">
    <location>
        <begin position="40"/>
        <end position="138"/>
    </location>
</feature>
<dbReference type="RefSeq" id="WP_124684005.1">
    <property type="nucleotide sequence ID" value="NZ_CP033969.1"/>
</dbReference>
<feature type="domain" description="TonB-dependent receptor-like beta-barrel" evidence="14">
    <location>
        <begin position="267"/>
        <end position="627"/>
    </location>
</feature>
<evidence type="ECO:0000256" key="6">
    <source>
        <dbReference type="ARBA" id="ARBA00023004"/>
    </source>
</evidence>
<dbReference type="PANTHER" id="PTHR32552">
    <property type="entry name" value="FERRICHROME IRON RECEPTOR-RELATED"/>
    <property type="match status" value="1"/>
</dbReference>
<keyword evidence="7" id="KW-0406">Ion transport</keyword>
<keyword evidence="8 12" id="KW-0798">TonB box</keyword>
<evidence type="ECO:0000313" key="16">
    <source>
        <dbReference type="EMBL" id="AZG14167.1"/>
    </source>
</evidence>
<dbReference type="PANTHER" id="PTHR32552:SF81">
    <property type="entry name" value="TONB-DEPENDENT OUTER MEMBRANE RECEPTOR"/>
    <property type="match status" value="1"/>
</dbReference>
<evidence type="ECO:0000256" key="3">
    <source>
        <dbReference type="ARBA" id="ARBA00022452"/>
    </source>
</evidence>
<dbReference type="EMBL" id="CP033969">
    <property type="protein sequence ID" value="AZG14167.1"/>
    <property type="molecule type" value="Genomic_DNA"/>
</dbReference>
<evidence type="ECO:0000259" key="15">
    <source>
        <dbReference type="Pfam" id="PF07715"/>
    </source>
</evidence>
<sequence>MHHVAAGAVFAAGTPHTALPPVVVSAAKQPTSLDALNGGAAIVSATELDSHQVRDTADLDRVLPGLYTSQGGSLLYPIVTLRGVTSAQDLYNPAVTVYVDGVPQMPVFTYQALTDIEQAELLKGPQGTVYGRSAQGGVLGITSHRPGPVATAYASGGISSYGGYNGKVSASGAIASGLYGSLTALTQNQPGQLRSPSTGSDNLGGSRSDAGAARLRLAPEGSPWEVNLALSGECTSGWQDVYVPFDATGARTIVAAPGTPDPKLRRCGNSESIGATYRGAGWALSAIAAWQNVHFSRMFAYGPMIVNQPERWRQDVQEIRLTTQGSKRAWDGVAGLYRHNMRQSRTSAIDVMPAATVSDNRQEALAAYANGTWHVTPTIDLGAGLRLSHDSARTQVGQSPSATAARGNRTSQTSALGELSAGYQLAPAWRVYARIAQGYKPGGFNLAPAGTADTQPFEAERSVSYELGTRYHAGRLAASGALFDTVTRDMQLYAGPVGMQTIRNAGRSNAYGAEFDVRAQVSPQWKVGLAGYLNRATFTAYGNPQAGTDLSGNLVPYVPRYGLTLDVAGDIATRIGRVLPGIAVRLNGPQYFDAANTLRQPTYALVDLRLAWRPHKRLELGAYALNLFDRVYRTQAFQAGPSMGGALASVGPGRIVGLDMRWDML</sequence>
<keyword evidence="4" id="KW-0410">Iron transport</keyword>
<dbReference type="InterPro" id="IPR039426">
    <property type="entry name" value="TonB-dep_rcpt-like"/>
</dbReference>
<dbReference type="Pfam" id="PF00593">
    <property type="entry name" value="TonB_dep_Rec_b-barrel"/>
    <property type="match status" value="1"/>
</dbReference>
<dbReference type="PROSITE" id="PS52016">
    <property type="entry name" value="TONB_DEPENDENT_REC_3"/>
    <property type="match status" value="1"/>
</dbReference>
<keyword evidence="10 11" id="KW-0998">Cell outer membrane</keyword>
<keyword evidence="6" id="KW-0408">Iron</keyword>
<evidence type="ECO:0000313" key="17">
    <source>
        <dbReference type="Proteomes" id="UP000270411"/>
    </source>
</evidence>
<comment type="subcellular location">
    <subcellularLocation>
        <location evidence="1 11">Cell outer membrane</location>
        <topology evidence="1 11">Multi-pass membrane protein</topology>
    </subcellularLocation>
</comment>
<dbReference type="KEGG" id="cpau:EHF44_12390"/>
<gene>
    <name evidence="16" type="ORF">EHF44_12390</name>
</gene>
<evidence type="ECO:0000256" key="13">
    <source>
        <dbReference type="SAM" id="MobiDB-lite"/>
    </source>
</evidence>
<dbReference type="GO" id="GO:0009279">
    <property type="term" value="C:cell outer membrane"/>
    <property type="evidence" value="ECO:0007669"/>
    <property type="project" value="UniProtKB-SubCell"/>
</dbReference>
<feature type="region of interest" description="Disordered" evidence="13">
    <location>
        <begin position="391"/>
        <end position="411"/>
    </location>
</feature>
<dbReference type="GO" id="GO:0006826">
    <property type="term" value="P:iron ion transport"/>
    <property type="evidence" value="ECO:0007669"/>
    <property type="project" value="UniProtKB-KW"/>
</dbReference>
<evidence type="ECO:0000259" key="14">
    <source>
        <dbReference type="Pfam" id="PF00593"/>
    </source>
</evidence>
<evidence type="ECO:0000256" key="5">
    <source>
        <dbReference type="ARBA" id="ARBA00022692"/>
    </source>
</evidence>
<organism evidence="16 17">
    <name type="scientific">Cupriavidus pauculus</name>
    <dbReference type="NCBI Taxonomy" id="82633"/>
    <lineage>
        <taxon>Bacteria</taxon>
        <taxon>Pseudomonadati</taxon>
        <taxon>Pseudomonadota</taxon>
        <taxon>Betaproteobacteria</taxon>
        <taxon>Burkholderiales</taxon>
        <taxon>Burkholderiaceae</taxon>
        <taxon>Cupriavidus</taxon>
    </lineage>
</organism>
<feature type="region of interest" description="Disordered" evidence="13">
    <location>
        <begin position="188"/>
        <end position="209"/>
    </location>
</feature>
<dbReference type="Proteomes" id="UP000270411">
    <property type="component" value="Chromosome 1"/>
</dbReference>
<evidence type="ECO:0000256" key="4">
    <source>
        <dbReference type="ARBA" id="ARBA00022496"/>
    </source>
</evidence>
<keyword evidence="9 11" id="KW-0472">Membrane</keyword>
<evidence type="ECO:0000256" key="7">
    <source>
        <dbReference type="ARBA" id="ARBA00023065"/>
    </source>
</evidence>
<dbReference type="AlphaFoldDB" id="A0A3G8H150"/>
<evidence type="ECO:0000256" key="9">
    <source>
        <dbReference type="ARBA" id="ARBA00023136"/>
    </source>
</evidence>
<keyword evidence="2 11" id="KW-0813">Transport</keyword>
<evidence type="ECO:0000256" key="8">
    <source>
        <dbReference type="ARBA" id="ARBA00023077"/>
    </source>
</evidence>
<evidence type="ECO:0000256" key="10">
    <source>
        <dbReference type="ARBA" id="ARBA00023237"/>
    </source>
</evidence>
<evidence type="ECO:0000256" key="12">
    <source>
        <dbReference type="RuleBase" id="RU003357"/>
    </source>
</evidence>
<keyword evidence="16" id="KW-0675">Receptor</keyword>
<accession>A0A3G8H150</accession>
<dbReference type="SUPFAM" id="SSF56935">
    <property type="entry name" value="Porins"/>
    <property type="match status" value="1"/>
</dbReference>
<name>A0A3G8H150_9BURK</name>
<dbReference type="InterPro" id="IPR012910">
    <property type="entry name" value="Plug_dom"/>
</dbReference>
<protein>
    <submittedName>
        <fullName evidence="16">TonB-dependent receptor</fullName>
    </submittedName>
</protein>
<dbReference type="InterPro" id="IPR000531">
    <property type="entry name" value="Beta-barrel_TonB"/>
</dbReference>
<evidence type="ECO:0000256" key="1">
    <source>
        <dbReference type="ARBA" id="ARBA00004571"/>
    </source>
</evidence>
<dbReference type="OrthoDB" id="8538693at2"/>
<comment type="similarity">
    <text evidence="11 12">Belongs to the TonB-dependent receptor family.</text>
</comment>